<evidence type="ECO:0000256" key="6">
    <source>
        <dbReference type="ARBA" id="ARBA00022692"/>
    </source>
</evidence>
<organism evidence="15 16">
    <name type="scientific">Caulobacter rhizosphaerae</name>
    <dbReference type="NCBI Taxonomy" id="2010972"/>
    <lineage>
        <taxon>Bacteria</taxon>
        <taxon>Pseudomonadati</taxon>
        <taxon>Pseudomonadota</taxon>
        <taxon>Alphaproteobacteria</taxon>
        <taxon>Caulobacterales</taxon>
        <taxon>Caulobacteraceae</taxon>
        <taxon>Caulobacter</taxon>
    </lineage>
</organism>
<dbReference type="InterPro" id="IPR006369">
    <property type="entry name" value="Protohaem_IX_farnesylTrfase"/>
</dbReference>
<evidence type="ECO:0000256" key="14">
    <source>
        <dbReference type="HAMAP-Rule" id="MF_00154"/>
    </source>
</evidence>
<dbReference type="Gene3D" id="1.10.357.140">
    <property type="entry name" value="UbiA prenyltransferase"/>
    <property type="match status" value="1"/>
</dbReference>
<comment type="subcellular location">
    <subcellularLocation>
        <location evidence="1 14">Cell membrane</location>
        <topology evidence="1 14">Multi-pass membrane protein</topology>
    </subcellularLocation>
</comment>
<evidence type="ECO:0000256" key="12">
    <source>
        <dbReference type="ARBA" id="ARBA00042475"/>
    </source>
</evidence>
<dbReference type="NCBIfam" id="TIGR01473">
    <property type="entry name" value="cyoE_ctaB"/>
    <property type="match status" value="1"/>
</dbReference>
<keyword evidence="7 14" id="KW-1133">Transmembrane helix</keyword>
<evidence type="ECO:0000256" key="1">
    <source>
        <dbReference type="ARBA" id="ARBA00004651"/>
    </source>
</evidence>
<evidence type="ECO:0000256" key="11">
    <source>
        <dbReference type="ARBA" id="ARBA00040810"/>
    </source>
</evidence>
<keyword evidence="8 14" id="KW-0350">Heme biosynthesis</keyword>
<evidence type="ECO:0000313" key="16">
    <source>
        <dbReference type="Proteomes" id="UP001262754"/>
    </source>
</evidence>
<dbReference type="EMBL" id="JAVDRL010000003">
    <property type="protein sequence ID" value="MDR6530448.1"/>
    <property type="molecule type" value="Genomic_DNA"/>
</dbReference>
<protein>
    <recommendedName>
        <fullName evidence="11 14">Protoheme IX farnesyltransferase</fullName>
        <ecNumber evidence="3 14">2.5.1.141</ecNumber>
    </recommendedName>
    <alternativeName>
        <fullName evidence="12 14">Heme B farnesyltransferase</fullName>
    </alternativeName>
    <alternativeName>
        <fullName evidence="10 14">Heme O synthase</fullName>
    </alternativeName>
</protein>
<evidence type="ECO:0000313" key="15">
    <source>
        <dbReference type="EMBL" id="MDR6530448.1"/>
    </source>
</evidence>
<dbReference type="InterPro" id="IPR044878">
    <property type="entry name" value="UbiA_sf"/>
</dbReference>
<evidence type="ECO:0000256" key="7">
    <source>
        <dbReference type="ARBA" id="ARBA00022989"/>
    </source>
</evidence>
<dbReference type="PANTHER" id="PTHR43448:SF7">
    <property type="entry name" value="4-HYDROXYBENZOATE SOLANESYLTRANSFERASE"/>
    <property type="match status" value="1"/>
</dbReference>
<sequence>MARTPVLSGDALTPDEATATVRHARWQDYFQLLKPRVMSLVVFTALTGLLAARTPIHPLLGAVAVFCIAVGAGASGALNMWYDADIDAKMRRTRGRPVPAGLVKGEEAATLGVVLSLLSVMLMGMAINWLAAGLLAFTIVFYAVVYTMWLKRWTAQNIVIGGLAGALPPAIGWAAATGHAPLNAWLMVLIIFLWTPPHFWALSLYISTDYAKAGVPMLPVVKGAKETRRQILIYSLVLIPICVAPVFTGLGGWLYLAVSGLGGLVFLTLAWRVFASTAGDAADPRPADRDLYEVGETAEKRGKPVGDARHARNLFAFSILYLFALFAALLAEAVLRLKVLELPL</sequence>
<comment type="caution">
    <text evidence="15">The sequence shown here is derived from an EMBL/GenBank/DDBJ whole genome shotgun (WGS) entry which is preliminary data.</text>
</comment>
<accession>A0ABU1MW77</accession>
<evidence type="ECO:0000256" key="9">
    <source>
        <dbReference type="ARBA" id="ARBA00023136"/>
    </source>
</evidence>
<keyword evidence="16" id="KW-1185">Reference proteome</keyword>
<comment type="pathway">
    <text evidence="2 14">Porphyrin-containing compound metabolism; heme O biosynthesis; heme O from protoheme: step 1/1.</text>
</comment>
<dbReference type="Proteomes" id="UP001262754">
    <property type="component" value="Unassembled WGS sequence"/>
</dbReference>
<dbReference type="PROSITE" id="PS00943">
    <property type="entry name" value="UBIA"/>
    <property type="match status" value="1"/>
</dbReference>
<evidence type="ECO:0000256" key="8">
    <source>
        <dbReference type="ARBA" id="ARBA00023133"/>
    </source>
</evidence>
<name>A0ABU1MW77_9CAUL</name>
<comment type="similarity">
    <text evidence="14">Belongs to the UbiA prenyltransferase family. Protoheme IX farnesyltransferase subfamily.</text>
</comment>
<dbReference type="CDD" id="cd13957">
    <property type="entry name" value="PT_UbiA_Cox10"/>
    <property type="match status" value="1"/>
</dbReference>
<dbReference type="NCBIfam" id="NF003349">
    <property type="entry name" value="PRK04375.1-2"/>
    <property type="match status" value="1"/>
</dbReference>
<evidence type="ECO:0000256" key="5">
    <source>
        <dbReference type="ARBA" id="ARBA00022679"/>
    </source>
</evidence>
<keyword evidence="6 14" id="KW-0812">Transmembrane</keyword>
<comment type="function">
    <text evidence="14">Converts heme B (protoheme IX) to heme O by substitution of the vinyl group on carbon 2 of heme B porphyrin ring with a hydroxyethyl farnesyl side group.</text>
</comment>
<feature type="transmembrane region" description="Helical" evidence="14">
    <location>
        <begin position="129"/>
        <end position="150"/>
    </location>
</feature>
<dbReference type="HAMAP" id="MF_00154">
    <property type="entry name" value="CyoE_CtaB"/>
    <property type="match status" value="1"/>
</dbReference>
<feature type="transmembrane region" description="Helical" evidence="14">
    <location>
        <begin position="182"/>
        <end position="202"/>
    </location>
</feature>
<evidence type="ECO:0000256" key="10">
    <source>
        <dbReference type="ARBA" id="ARBA00030253"/>
    </source>
</evidence>
<comment type="catalytic activity">
    <reaction evidence="13 14">
        <text>heme b + (2E,6E)-farnesyl diphosphate + H2O = Fe(II)-heme o + diphosphate</text>
        <dbReference type="Rhea" id="RHEA:28070"/>
        <dbReference type="ChEBI" id="CHEBI:15377"/>
        <dbReference type="ChEBI" id="CHEBI:33019"/>
        <dbReference type="ChEBI" id="CHEBI:60344"/>
        <dbReference type="ChEBI" id="CHEBI:60530"/>
        <dbReference type="ChEBI" id="CHEBI:175763"/>
        <dbReference type="EC" id="2.5.1.141"/>
    </reaction>
</comment>
<dbReference type="InterPro" id="IPR030470">
    <property type="entry name" value="UbiA_prenylTrfase_CS"/>
</dbReference>
<dbReference type="GO" id="GO:0016740">
    <property type="term" value="F:transferase activity"/>
    <property type="evidence" value="ECO:0007669"/>
    <property type="project" value="UniProtKB-KW"/>
</dbReference>
<keyword evidence="4 14" id="KW-1003">Cell membrane</keyword>
<dbReference type="PANTHER" id="PTHR43448">
    <property type="entry name" value="PROTOHEME IX FARNESYLTRANSFERASE, MITOCHONDRIAL"/>
    <property type="match status" value="1"/>
</dbReference>
<feature type="transmembrane region" description="Helical" evidence="14">
    <location>
        <begin position="231"/>
        <end position="247"/>
    </location>
</feature>
<dbReference type="EC" id="2.5.1.141" evidence="3 14"/>
<evidence type="ECO:0000256" key="13">
    <source>
        <dbReference type="ARBA" id="ARBA00047690"/>
    </source>
</evidence>
<evidence type="ECO:0000256" key="4">
    <source>
        <dbReference type="ARBA" id="ARBA00022475"/>
    </source>
</evidence>
<feature type="transmembrane region" description="Helical" evidence="14">
    <location>
        <begin position="37"/>
        <end position="56"/>
    </location>
</feature>
<comment type="miscellaneous">
    <text evidence="14">Carbon 2 of the heme B porphyrin ring is defined according to the Fischer nomenclature.</text>
</comment>
<evidence type="ECO:0000256" key="2">
    <source>
        <dbReference type="ARBA" id="ARBA00004919"/>
    </source>
</evidence>
<gene>
    <name evidence="14" type="primary">ctaB</name>
    <name evidence="15" type="ORF">J2800_001184</name>
</gene>
<feature type="transmembrane region" description="Helical" evidence="14">
    <location>
        <begin position="253"/>
        <end position="275"/>
    </location>
</feature>
<keyword evidence="9 14" id="KW-0472">Membrane</keyword>
<dbReference type="InterPro" id="IPR000537">
    <property type="entry name" value="UbiA_prenyltransferase"/>
</dbReference>
<dbReference type="RefSeq" id="WP_310029989.1">
    <property type="nucleotide sequence ID" value="NZ_JAVDRL010000003.1"/>
</dbReference>
<keyword evidence="5 14" id="KW-0808">Transferase</keyword>
<feature type="transmembrane region" description="Helical" evidence="14">
    <location>
        <begin position="157"/>
        <end position="176"/>
    </location>
</feature>
<evidence type="ECO:0000256" key="3">
    <source>
        <dbReference type="ARBA" id="ARBA00012292"/>
    </source>
</evidence>
<proteinExistence type="inferred from homology"/>
<feature type="transmembrane region" description="Helical" evidence="14">
    <location>
        <begin position="314"/>
        <end position="335"/>
    </location>
</feature>
<reference evidence="15 16" key="1">
    <citation type="submission" date="2023-07" db="EMBL/GenBank/DDBJ databases">
        <title>Sorghum-associated microbial communities from plants grown in Nebraska, USA.</title>
        <authorList>
            <person name="Schachtman D."/>
        </authorList>
    </citation>
    <scope>NUCLEOTIDE SEQUENCE [LARGE SCALE GENOMIC DNA]</scope>
    <source>
        <strain evidence="15 16">DS2154</strain>
    </source>
</reference>
<feature type="transmembrane region" description="Helical" evidence="14">
    <location>
        <begin position="62"/>
        <end position="82"/>
    </location>
</feature>
<dbReference type="Pfam" id="PF01040">
    <property type="entry name" value="UbiA"/>
    <property type="match status" value="1"/>
</dbReference>